<evidence type="ECO:0000256" key="10">
    <source>
        <dbReference type="ARBA" id="ARBA00023242"/>
    </source>
</evidence>
<dbReference type="PROSITE" id="PS51843">
    <property type="entry name" value="NR_LBD"/>
    <property type="match status" value="1"/>
</dbReference>
<name>A0A914DCV8_9BILA</name>
<dbReference type="InterPro" id="IPR013088">
    <property type="entry name" value="Znf_NHR/GATA"/>
</dbReference>
<evidence type="ECO:0000256" key="3">
    <source>
        <dbReference type="ARBA" id="ARBA00022723"/>
    </source>
</evidence>
<dbReference type="SMART" id="SM00430">
    <property type="entry name" value="HOLI"/>
    <property type="match status" value="2"/>
</dbReference>
<dbReference type="Gene3D" id="3.30.50.10">
    <property type="entry name" value="Erythroid Transcription Factor GATA-1, subunit A"/>
    <property type="match status" value="1"/>
</dbReference>
<keyword evidence="6 11" id="KW-0805">Transcription regulation</keyword>
<proteinExistence type="inferred from homology"/>
<evidence type="ECO:0000256" key="8">
    <source>
        <dbReference type="ARBA" id="ARBA00023163"/>
    </source>
</evidence>
<evidence type="ECO:0000259" key="13">
    <source>
        <dbReference type="PROSITE" id="PS51843"/>
    </source>
</evidence>
<dbReference type="InterPro" id="IPR052499">
    <property type="entry name" value="C.elegans_NHRs"/>
</dbReference>
<dbReference type="Pfam" id="PF00105">
    <property type="entry name" value="zf-C4"/>
    <property type="match status" value="1"/>
</dbReference>
<evidence type="ECO:0000256" key="11">
    <source>
        <dbReference type="RuleBase" id="RU004334"/>
    </source>
</evidence>
<dbReference type="Gene3D" id="1.10.565.10">
    <property type="entry name" value="Retinoid X Receptor"/>
    <property type="match status" value="2"/>
</dbReference>
<keyword evidence="3 11" id="KW-0479">Metal-binding</keyword>
<keyword evidence="14" id="KW-1185">Reference proteome</keyword>
<dbReference type="InterPro" id="IPR035500">
    <property type="entry name" value="NHR-like_dom_sf"/>
</dbReference>
<feature type="domain" description="NR LBD" evidence="13">
    <location>
        <begin position="197"/>
        <end position="439"/>
    </location>
</feature>
<accession>A0A914DCV8</accession>
<dbReference type="Pfam" id="PF00104">
    <property type="entry name" value="Hormone_recep"/>
    <property type="match status" value="2"/>
</dbReference>
<dbReference type="SMART" id="SM00399">
    <property type="entry name" value="ZnF_C4"/>
    <property type="match status" value="1"/>
</dbReference>
<dbReference type="PROSITE" id="PS51030">
    <property type="entry name" value="NUCLEAR_REC_DBD_2"/>
    <property type="match status" value="1"/>
</dbReference>
<keyword evidence="10 11" id="KW-0539">Nucleus</keyword>
<sequence length="566" mass="64639">MGDILADSHTIHAPKLIKLEPQDADIGGMNLKCLVCDEDDAGRHYGSICCSGCKGFFRRTVRFNKGYTCPYRNQCIIRKEYRNCCRACRYQKCLDCGLNPMLVHGDRGTTKFSKPSPSDDRNDYKAEVFDLDPSSIESIIIASKFLRRDEKLPLGSLKIIPPYDPNDYSSISKYFMLVERLCDTYVDCEIPHMSQEFEDKCSVNVSQSVAIREPRLVSQRSRIDWEPKFYITSKLLRQSWCRIVAQYLDWASHIPELQELDERDQELLVVGRSIASCWILMGRKSVVTNTPGLTVSGGAFMPYDRSNEKPDSIVTLMGNIIDVMMNEFIIPMKELQVTDAEYTLLRVICFLMPIPKLSQDAITKISAAKNKYIDAFTQVILAASPNMPMPAILQRVSRLMLLIPVVEKVAQMEDDTMALLTMFNYGEMHGTLTYDLHTIPFSGGGYFPLDEAQWAGYDPQILAMYCELMTLMKKNFIDEIRELKISEAEYALLRVISFFMPGNNISEKAMKKLHNVKLKYVEIFNTVVYYSNPQLKPIDVMNRVSRLISLLAIVEVYNNSLHQARS</sequence>
<keyword evidence="9 11" id="KW-0675">Receptor</keyword>
<evidence type="ECO:0000313" key="15">
    <source>
        <dbReference type="WBParaSite" id="ACRNAN_scaffold2381.g25016.t1"/>
    </source>
</evidence>
<dbReference type="GO" id="GO:0003700">
    <property type="term" value="F:DNA-binding transcription factor activity"/>
    <property type="evidence" value="ECO:0007669"/>
    <property type="project" value="InterPro"/>
</dbReference>
<dbReference type="GO" id="GO:0005634">
    <property type="term" value="C:nucleus"/>
    <property type="evidence" value="ECO:0007669"/>
    <property type="project" value="UniProtKB-SubCell"/>
</dbReference>
<evidence type="ECO:0000259" key="12">
    <source>
        <dbReference type="PROSITE" id="PS51030"/>
    </source>
</evidence>
<comment type="similarity">
    <text evidence="2 11">Belongs to the nuclear hormone receptor family.</text>
</comment>
<dbReference type="AlphaFoldDB" id="A0A914DCV8"/>
<evidence type="ECO:0000256" key="9">
    <source>
        <dbReference type="ARBA" id="ARBA00023170"/>
    </source>
</evidence>
<feature type="domain" description="Nuclear receptor" evidence="12">
    <location>
        <begin position="30"/>
        <end position="105"/>
    </location>
</feature>
<dbReference type="InterPro" id="IPR000536">
    <property type="entry name" value="Nucl_hrmn_rcpt_lig-bd"/>
</dbReference>
<protein>
    <submittedName>
        <fullName evidence="15">Uncharacterized protein</fullName>
    </submittedName>
</protein>
<dbReference type="Proteomes" id="UP000887540">
    <property type="component" value="Unplaced"/>
</dbReference>
<evidence type="ECO:0000256" key="4">
    <source>
        <dbReference type="ARBA" id="ARBA00022771"/>
    </source>
</evidence>
<keyword evidence="4 11" id="KW-0863">Zinc-finger</keyword>
<evidence type="ECO:0000256" key="7">
    <source>
        <dbReference type="ARBA" id="ARBA00023125"/>
    </source>
</evidence>
<dbReference type="GO" id="GO:0008270">
    <property type="term" value="F:zinc ion binding"/>
    <property type="evidence" value="ECO:0007669"/>
    <property type="project" value="UniProtKB-KW"/>
</dbReference>
<dbReference type="InterPro" id="IPR001628">
    <property type="entry name" value="Znf_hrmn_rcpt"/>
</dbReference>
<organism evidence="14 15">
    <name type="scientific">Acrobeloides nanus</name>
    <dbReference type="NCBI Taxonomy" id="290746"/>
    <lineage>
        <taxon>Eukaryota</taxon>
        <taxon>Metazoa</taxon>
        <taxon>Ecdysozoa</taxon>
        <taxon>Nematoda</taxon>
        <taxon>Chromadorea</taxon>
        <taxon>Rhabditida</taxon>
        <taxon>Tylenchina</taxon>
        <taxon>Cephalobomorpha</taxon>
        <taxon>Cephaloboidea</taxon>
        <taxon>Cephalobidae</taxon>
        <taxon>Acrobeloides</taxon>
    </lineage>
</organism>
<dbReference type="InterPro" id="IPR049636">
    <property type="entry name" value="HNF4-like_DBD"/>
</dbReference>
<evidence type="ECO:0000256" key="2">
    <source>
        <dbReference type="ARBA" id="ARBA00005993"/>
    </source>
</evidence>
<dbReference type="CDD" id="cd06960">
    <property type="entry name" value="NR_DBD_HNF4A"/>
    <property type="match status" value="1"/>
</dbReference>
<comment type="subcellular location">
    <subcellularLocation>
        <location evidence="1 11">Nucleus</location>
    </subcellularLocation>
</comment>
<dbReference type="GO" id="GO:0000978">
    <property type="term" value="F:RNA polymerase II cis-regulatory region sequence-specific DNA binding"/>
    <property type="evidence" value="ECO:0007669"/>
    <property type="project" value="InterPro"/>
</dbReference>
<evidence type="ECO:0000256" key="5">
    <source>
        <dbReference type="ARBA" id="ARBA00022833"/>
    </source>
</evidence>
<reference evidence="15" key="1">
    <citation type="submission" date="2022-11" db="UniProtKB">
        <authorList>
            <consortium name="WormBaseParasite"/>
        </authorList>
    </citation>
    <scope>IDENTIFICATION</scope>
</reference>
<dbReference type="SUPFAM" id="SSF48508">
    <property type="entry name" value="Nuclear receptor ligand-binding domain"/>
    <property type="match status" value="2"/>
</dbReference>
<evidence type="ECO:0000256" key="6">
    <source>
        <dbReference type="ARBA" id="ARBA00023015"/>
    </source>
</evidence>
<keyword evidence="5 11" id="KW-0862">Zinc</keyword>
<keyword evidence="7 11" id="KW-0238">DNA-binding</keyword>
<dbReference type="PROSITE" id="PS00031">
    <property type="entry name" value="NUCLEAR_REC_DBD_1"/>
    <property type="match status" value="1"/>
</dbReference>
<keyword evidence="8 11" id="KW-0804">Transcription</keyword>
<dbReference type="PRINTS" id="PR00047">
    <property type="entry name" value="STROIDFINGER"/>
</dbReference>
<evidence type="ECO:0000256" key="1">
    <source>
        <dbReference type="ARBA" id="ARBA00004123"/>
    </source>
</evidence>
<dbReference type="SUPFAM" id="SSF57716">
    <property type="entry name" value="Glucocorticoid receptor-like (DNA-binding domain)"/>
    <property type="match status" value="1"/>
</dbReference>
<evidence type="ECO:0000313" key="14">
    <source>
        <dbReference type="Proteomes" id="UP000887540"/>
    </source>
</evidence>
<dbReference type="WBParaSite" id="ACRNAN_scaffold2381.g25016.t1">
    <property type="protein sequence ID" value="ACRNAN_scaffold2381.g25016.t1"/>
    <property type="gene ID" value="ACRNAN_scaffold2381.g25016"/>
</dbReference>
<dbReference type="PANTHER" id="PTHR47630">
    <property type="entry name" value="NUCLEAR HORMONE RECEPTOR FAMILY-RELATED-RELATED"/>
    <property type="match status" value="1"/>
</dbReference>